<gene>
    <name evidence="2" type="ORF">FBQ73_10065</name>
</gene>
<dbReference type="Pfam" id="PF09413">
    <property type="entry name" value="DUF2007"/>
    <property type="match status" value="1"/>
</dbReference>
<evidence type="ECO:0000313" key="2">
    <source>
        <dbReference type="EMBL" id="TLX42989.1"/>
    </source>
</evidence>
<feature type="domain" description="DUF2007" evidence="1">
    <location>
        <begin position="1"/>
        <end position="66"/>
    </location>
</feature>
<protein>
    <submittedName>
        <fullName evidence="2">DUF2007 domain-containing protein</fullName>
    </submittedName>
</protein>
<proteinExistence type="predicted"/>
<dbReference type="SUPFAM" id="SSF54913">
    <property type="entry name" value="GlnB-like"/>
    <property type="match status" value="1"/>
</dbReference>
<name>A0A6C1KFD9_XANAU</name>
<dbReference type="AlphaFoldDB" id="A0A6C1KFD9"/>
<dbReference type="Proteomes" id="UP000305131">
    <property type="component" value="Unassembled WGS sequence"/>
</dbReference>
<dbReference type="InterPro" id="IPR018551">
    <property type="entry name" value="DUF2007"/>
</dbReference>
<organism evidence="2 3">
    <name type="scientific">Xanthobacter autotrophicus</name>
    <dbReference type="NCBI Taxonomy" id="280"/>
    <lineage>
        <taxon>Bacteria</taxon>
        <taxon>Pseudomonadati</taxon>
        <taxon>Pseudomonadota</taxon>
        <taxon>Alphaproteobacteria</taxon>
        <taxon>Hyphomicrobiales</taxon>
        <taxon>Xanthobacteraceae</taxon>
        <taxon>Xanthobacter</taxon>
    </lineage>
</organism>
<reference evidence="2 3" key="1">
    <citation type="submission" date="2019-05" db="EMBL/GenBank/DDBJ databases">
        <authorList>
            <person name="Zhou X."/>
        </authorList>
    </citation>
    <scope>NUCLEOTIDE SEQUENCE [LARGE SCALE GENOMIC DNA]</scope>
    <source>
        <strain evidence="2 3">DSM 432</strain>
    </source>
</reference>
<dbReference type="GeneID" id="95773798"/>
<accession>A0A6C1KFD9</accession>
<dbReference type="RefSeq" id="WP_138399346.1">
    <property type="nucleotide sequence ID" value="NZ_JBAFVI010000002.1"/>
</dbReference>
<dbReference type="InterPro" id="IPR011322">
    <property type="entry name" value="N-reg_PII-like_a/b"/>
</dbReference>
<dbReference type="EMBL" id="VAUP01000022">
    <property type="protein sequence ID" value="TLX42989.1"/>
    <property type="molecule type" value="Genomic_DNA"/>
</dbReference>
<evidence type="ECO:0000313" key="3">
    <source>
        <dbReference type="Proteomes" id="UP000305131"/>
    </source>
</evidence>
<sequence length="75" mass="8271">MQELVRTNDLVLIGAIEALFESAQIGHMVADQYMSVMEGTIGILPRRLLVVDEDVDRARRLLKEAGFGAALRDDG</sequence>
<evidence type="ECO:0000259" key="1">
    <source>
        <dbReference type="Pfam" id="PF09413"/>
    </source>
</evidence>
<comment type="caution">
    <text evidence="2">The sequence shown here is derived from an EMBL/GenBank/DDBJ whole genome shotgun (WGS) entry which is preliminary data.</text>
</comment>
<dbReference type="Gene3D" id="3.30.70.790">
    <property type="entry name" value="UreE, C-terminal domain"/>
    <property type="match status" value="1"/>
</dbReference>
<dbReference type="OrthoDB" id="5297170at2"/>